<reference evidence="3" key="2">
    <citation type="submission" date="2020-09" db="EMBL/GenBank/DDBJ databases">
        <authorList>
            <person name="Sun Q."/>
            <person name="Ohkuma M."/>
        </authorList>
    </citation>
    <scope>NUCLEOTIDE SEQUENCE</scope>
    <source>
        <strain evidence="3">JCM 4790</strain>
    </source>
</reference>
<evidence type="ECO:0000256" key="2">
    <source>
        <dbReference type="SAM" id="MobiDB-lite"/>
    </source>
</evidence>
<evidence type="ECO:0000313" key="4">
    <source>
        <dbReference type="Proteomes" id="UP000619244"/>
    </source>
</evidence>
<proteinExistence type="predicted"/>
<feature type="region of interest" description="Disordered" evidence="2">
    <location>
        <begin position="197"/>
        <end position="228"/>
    </location>
</feature>
<dbReference type="AlphaFoldDB" id="A0A918P2Z9"/>
<name>A0A918P2Z9_9ACTN</name>
<reference evidence="3" key="1">
    <citation type="journal article" date="2014" name="Int. J. Syst. Evol. Microbiol.">
        <title>Complete genome sequence of Corynebacterium casei LMG S-19264T (=DSM 44701T), isolated from a smear-ripened cheese.</title>
        <authorList>
            <consortium name="US DOE Joint Genome Institute (JGI-PGF)"/>
            <person name="Walter F."/>
            <person name="Albersmeier A."/>
            <person name="Kalinowski J."/>
            <person name="Ruckert C."/>
        </authorList>
    </citation>
    <scope>NUCLEOTIDE SEQUENCE</scope>
    <source>
        <strain evidence="3">JCM 4790</strain>
    </source>
</reference>
<comment type="caution">
    <text evidence="3">The sequence shown here is derived from an EMBL/GenBank/DDBJ whole genome shotgun (WGS) entry which is preliminary data.</text>
</comment>
<evidence type="ECO:0000313" key="3">
    <source>
        <dbReference type="EMBL" id="GGY15563.1"/>
    </source>
</evidence>
<dbReference type="Gene3D" id="1.20.5.340">
    <property type="match status" value="1"/>
</dbReference>
<organism evidence="3 4">
    <name type="scientific">Streptomyces minutiscleroticus</name>
    <dbReference type="NCBI Taxonomy" id="68238"/>
    <lineage>
        <taxon>Bacteria</taxon>
        <taxon>Bacillati</taxon>
        <taxon>Actinomycetota</taxon>
        <taxon>Actinomycetes</taxon>
        <taxon>Kitasatosporales</taxon>
        <taxon>Streptomycetaceae</taxon>
        <taxon>Streptomyces</taxon>
    </lineage>
</organism>
<feature type="coiled-coil region" evidence="1">
    <location>
        <begin position="2"/>
        <end position="85"/>
    </location>
</feature>
<protein>
    <submittedName>
        <fullName evidence="3">Uncharacterized protein</fullName>
    </submittedName>
</protein>
<keyword evidence="4" id="KW-1185">Reference proteome</keyword>
<gene>
    <name evidence="3" type="ORF">GCM10010358_79330</name>
</gene>
<dbReference type="EMBL" id="BMVU01000102">
    <property type="protein sequence ID" value="GGY15563.1"/>
    <property type="molecule type" value="Genomic_DNA"/>
</dbReference>
<accession>A0A918P2Z9</accession>
<sequence>MTEDLDRRLRDTDRRLRDLDQRIDDLDSDHQSLKSKFGYTEDLDYELRDIRSDISGCDDKIDKVEEELDDRIGDTEQAIKRLTQHVRLLDGQLKLSGKVPAADLDTYTKDQHALARTMLKGWNARSLLLDDHDRHTHQVRVRHHRKTADRHRTALAAVVDAIGAFTASRYGTTGHSEAAGRLRTAIADEARLRQDLARQAPHAEESATALADDASTRADKQPAMAAGDRAEKRLTMALRSRLADAVSSRALLPAWFVTVLGAAPPARATDQWLQTATRVLLYRLTYDITDQVVALGPEPSDADRHRRSWYEQLRKDLRRW</sequence>
<keyword evidence="1" id="KW-0175">Coiled coil</keyword>
<dbReference type="Proteomes" id="UP000619244">
    <property type="component" value="Unassembled WGS sequence"/>
</dbReference>
<dbReference type="RefSeq" id="WP_229919894.1">
    <property type="nucleotide sequence ID" value="NZ_BMVU01000102.1"/>
</dbReference>
<evidence type="ECO:0000256" key="1">
    <source>
        <dbReference type="SAM" id="Coils"/>
    </source>
</evidence>